<comment type="caution">
    <text evidence="1">The sequence shown here is derived from an EMBL/GenBank/DDBJ whole genome shotgun (WGS) entry which is preliminary data.</text>
</comment>
<gene>
    <name evidence="1" type="ORF">HPB49_014282</name>
</gene>
<reference evidence="1" key="1">
    <citation type="submission" date="2020-05" db="EMBL/GenBank/DDBJ databases">
        <title>Large-scale comparative analyses of tick genomes elucidate their genetic diversity and vector capacities.</title>
        <authorList>
            <person name="Jia N."/>
            <person name="Wang J."/>
            <person name="Shi W."/>
            <person name="Du L."/>
            <person name="Sun Y."/>
            <person name="Zhan W."/>
            <person name="Jiang J."/>
            <person name="Wang Q."/>
            <person name="Zhang B."/>
            <person name="Ji P."/>
            <person name="Sakyi L.B."/>
            <person name="Cui X."/>
            <person name="Yuan T."/>
            <person name="Jiang B."/>
            <person name="Yang W."/>
            <person name="Lam T.T.-Y."/>
            <person name="Chang Q."/>
            <person name="Ding S."/>
            <person name="Wang X."/>
            <person name="Zhu J."/>
            <person name="Ruan X."/>
            <person name="Zhao L."/>
            <person name="Wei J."/>
            <person name="Que T."/>
            <person name="Du C."/>
            <person name="Cheng J."/>
            <person name="Dai P."/>
            <person name="Han X."/>
            <person name="Huang E."/>
            <person name="Gao Y."/>
            <person name="Liu J."/>
            <person name="Shao H."/>
            <person name="Ye R."/>
            <person name="Li L."/>
            <person name="Wei W."/>
            <person name="Wang X."/>
            <person name="Wang C."/>
            <person name="Yang T."/>
            <person name="Huo Q."/>
            <person name="Li W."/>
            <person name="Guo W."/>
            <person name="Chen H."/>
            <person name="Zhou L."/>
            <person name="Ni X."/>
            <person name="Tian J."/>
            <person name="Zhou Y."/>
            <person name="Sheng Y."/>
            <person name="Liu T."/>
            <person name="Pan Y."/>
            <person name="Xia L."/>
            <person name="Li J."/>
            <person name="Zhao F."/>
            <person name="Cao W."/>
        </authorList>
    </citation>
    <scope>NUCLEOTIDE SEQUENCE</scope>
    <source>
        <strain evidence="1">Dsil-2018</strain>
    </source>
</reference>
<dbReference type="Proteomes" id="UP000821865">
    <property type="component" value="Chromosome 8"/>
</dbReference>
<name>A0ACB8C9T3_DERSI</name>
<accession>A0ACB8C9T3</accession>
<protein>
    <submittedName>
        <fullName evidence="1">Uncharacterized protein</fullName>
    </submittedName>
</protein>
<evidence type="ECO:0000313" key="1">
    <source>
        <dbReference type="EMBL" id="KAH7937662.1"/>
    </source>
</evidence>
<organism evidence="1 2">
    <name type="scientific">Dermacentor silvarum</name>
    <name type="common">Tick</name>
    <dbReference type="NCBI Taxonomy" id="543639"/>
    <lineage>
        <taxon>Eukaryota</taxon>
        <taxon>Metazoa</taxon>
        <taxon>Ecdysozoa</taxon>
        <taxon>Arthropoda</taxon>
        <taxon>Chelicerata</taxon>
        <taxon>Arachnida</taxon>
        <taxon>Acari</taxon>
        <taxon>Parasitiformes</taxon>
        <taxon>Ixodida</taxon>
        <taxon>Ixodoidea</taxon>
        <taxon>Ixodidae</taxon>
        <taxon>Rhipicephalinae</taxon>
        <taxon>Dermacentor</taxon>
    </lineage>
</organism>
<keyword evidence="2" id="KW-1185">Reference proteome</keyword>
<proteinExistence type="predicted"/>
<dbReference type="EMBL" id="CM023477">
    <property type="protein sequence ID" value="KAH7937662.1"/>
    <property type="molecule type" value="Genomic_DNA"/>
</dbReference>
<evidence type="ECO:0000313" key="2">
    <source>
        <dbReference type="Proteomes" id="UP000821865"/>
    </source>
</evidence>
<sequence length="386" mass="39686">MGQYFCLPEATPVHDDDAEAQLVDSGDPSTVAVRRESQLPGGGPDAGASDTVPSAASLSGPGAKDAGVGGSAGAAGTDAAGDTSQSKEVAAHAADGTAASVASSKQKKNMHATENSAERQGATSKQKKAVAADRVSGEPLAEFATTTKTADDNAPATKKVASTADVHKATALRRKGKSGAPKSGAAAEQKLHGGKPDKHDVTEVSGTAVKGADVVAQPSSASESSASRVSRTGARAPPTSDSAASQAATQLPPGVRTGTNVPAASVTSSSTLPPPREEEEALREERYEARFREIVRRTWRRSTTIFCVLLVLATAIASVAFKTSEQRSHLFMVLDPDRFTAPPAAGNASEPPPLSLGNETIISEPKPGQLLLDGIRRQRHFRDGRD</sequence>